<organism evidence="6 7">
    <name type="scientific">Mytilus galloprovincialis</name>
    <name type="common">Mediterranean mussel</name>
    <dbReference type="NCBI Taxonomy" id="29158"/>
    <lineage>
        <taxon>Eukaryota</taxon>
        <taxon>Metazoa</taxon>
        <taxon>Spiralia</taxon>
        <taxon>Lophotrochozoa</taxon>
        <taxon>Mollusca</taxon>
        <taxon>Bivalvia</taxon>
        <taxon>Autobranchia</taxon>
        <taxon>Pteriomorphia</taxon>
        <taxon>Mytilida</taxon>
        <taxon>Mytiloidea</taxon>
        <taxon>Mytilidae</taxon>
        <taxon>Mytilinae</taxon>
        <taxon>Mytilus</taxon>
    </lineage>
</organism>
<comment type="subcellular location">
    <subcellularLocation>
        <location evidence="1">Cell projection</location>
    </subcellularLocation>
</comment>
<dbReference type="PANTHER" id="PTHR23116">
    <property type="entry name" value="PDZ DOMAIN CONTAINING WHIRLIN AND HARMONIN-RELATED"/>
    <property type="match status" value="1"/>
</dbReference>
<keyword evidence="7" id="KW-1185">Reference proteome</keyword>
<evidence type="ECO:0000313" key="6">
    <source>
        <dbReference type="EMBL" id="VDI55627.1"/>
    </source>
</evidence>
<dbReference type="PANTHER" id="PTHR23116:SF29">
    <property type="entry name" value="PDZ DOMAIN-CONTAINING PROTEIN 7"/>
    <property type="match status" value="1"/>
</dbReference>
<reference evidence="6" key="1">
    <citation type="submission" date="2018-11" db="EMBL/GenBank/DDBJ databases">
        <authorList>
            <person name="Alioto T."/>
            <person name="Alioto T."/>
        </authorList>
    </citation>
    <scope>NUCLEOTIDE SEQUENCE</scope>
</reference>
<feature type="region of interest" description="Disordered" evidence="4">
    <location>
        <begin position="458"/>
        <end position="477"/>
    </location>
</feature>
<feature type="region of interest" description="Disordered" evidence="4">
    <location>
        <begin position="756"/>
        <end position="785"/>
    </location>
</feature>
<dbReference type="AlphaFoldDB" id="A0A8B6FWU6"/>
<dbReference type="Gene3D" id="1.20.1160.20">
    <property type="match status" value="2"/>
</dbReference>
<evidence type="ECO:0000256" key="3">
    <source>
        <dbReference type="ARBA" id="ARBA00023273"/>
    </source>
</evidence>
<feature type="region of interest" description="Disordered" evidence="4">
    <location>
        <begin position="614"/>
        <end position="644"/>
    </location>
</feature>
<dbReference type="Pfam" id="PF00595">
    <property type="entry name" value="PDZ"/>
    <property type="match status" value="3"/>
</dbReference>
<feature type="domain" description="PDZ" evidence="5">
    <location>
        <begin position="1068"/>
        <end position="1143"/>
    </location>
</feature>
<feature type="compositionally biased region" description="Polar residues" evidence="4">
    <location>
        <begin position="677"/>
        <end position="688"/>
    </location>
</feature>
<evidence type="ECO:0000256" key="4">
    <source>
        <dbReference type="SAM" id="MobiDB-lite"/>
    </source>
</evidence>
<proteinExistence type="predicted"/>
<feature type="compositionally biased region" description="Basic and acidic residues" evidence="4">
    <location>
        <begin position="661"/>
        <end position="672"/>
    </location>
</feature>
<feature type="compositionally biased region" description="Polar residues" evidence="4">
    <location>
        <begin position="756"/>
        <end position="769"/>
    </location>
</feature>
<comment type="caution">
    <text evidence="6">The sequence shown here is derived from an EMBL/GenBank/DDBJ whole genome shotgun (WGS) entry which is preliminary data.</text>
</comment>
<feature type="compositionally biased region" description="Basic and acidic residues" evidence="4">
    <location>
        <begin position="614"/>
        <end position="632"/>
    </location>
</feature>
<dbReference type="SMART" id="SM00228">
    <property type="entry name" value="PDZ"/>
    <property type="match status" value="3"/>
</dbReference>
<gene>
    <name evidence="6" type="ORF">MGAL_10B024682</name>
</gene>
<dbReference type="PROSITE" id="PS50106">
    <property type="entry name" value="PDZ"/>
    <property type="match status" value="3"/>
</dbReference>
<dbReference type="FunFam" id="2.30.42.10:FF:000087">
    <property type="entry name" value="Whirlin a"/>
    <property type="match status" value="1"/>
</dbReference>
<keyword evidence="3" id="KW-0966">Cell projection</keyword>
<dbReference type="InterPro" id="IPR001478">
    <property type="entry name" value="PDZ"/>
</dbReference>
<evidence type="ECO:0000256" key="2">
    <source>
        <dbReference type="ARBA" id="ARBA00022737"/>
    </source>
</evidence>
<accession>A0A8B6FWU6</accession>
<feature type="region of interest" description="Disordered" evidence="4">
    <location>
        <begin position="661"/>
        <end position="688"/>
    </location>
</feature>
<evidence type="ECO:0000256" key="1">
    <source>
        <dbReference type="ARBA" id="ARBA00004316"/>
    </source>
</evidence>
<dbReference type="Proteomes" id="UP000596742">
    <property type="component" value="Unassembled WGS sequence"/>
</dbReference>
<dbReference type="InterPro" id="IPR051844">
    <property type="entry name" value="USH2_Complex_Protein"/>
</dbReference>
<dbReference type="SUPFAM" id="SSF50156">
    <property type="entry name" value="PDZ domain-like"/>
    <property type="match status" value="3"/>
</dbReference>
<dbReference type="InterPro" id="IPR036034">
    <property type="entry name" value="PDZ_sf"/>
</dbReference>
<dbReference type="GO" id="GO:0005886">
    <property type="term" value="C:plasma membrane"/>
    <property type="evidence" value="ECO:0007669"/>
    <property type="project" value="TreeGrafter"/>
</dbReference>
<protein>
    <recommendedName>
        <fullName evidence="5">PDZ domain-containing protein</fullName>
    </recommendedName>
</protein>
<dbReference type="Gene3D" id="2.30.42.10">
    <property type="match status" value="3"/>
</dbReference>
<dbReference type="GO" id="GO:0042995">
    <property type="term" value="C:cell projection"/>
    <property type="evidence" value="ECO:0007669"/>
    <property type="project" value="UniProtKB-SubCell"/>
</dbReference>
<feature type="domain" description="PDZ" evidence="5">
    <location>
        <begin position="126"/>
        <end position="196"/>
    </location>
</feature>
<sequence>MEGRKLKDHIIQLYQSIKQVLSNDERQFLYKSLREYKGCHDTDRLALQLCRLCTSSENVEIVRFVWTEIIHGQSAEFDQILKEYPVEQFQNQQIILKADNLRRKIPLKSHTGRLFDEDGPTGNLHLIKIYKSEDNNIGFCIRGGLEHGLGVYVSGVDKGSAAEESTLQIGDKILEANNISLQRLPSSSAVKVLTGSNQLKLLVERTGMIPEWRLSRERTIWYDCQMKKVTTGEYEEYGAANYFRGIDVDIPERCVTSSNVTDEEDLGLNIRGGNEYRLGIYVSIVEEGSKADKTGIQIGDQIINVNGIPFDNISHAHAVETLNSDTHLIITLRDVGRFPVYKEICAEYTWTGTSAPEGTGSIYGGEKLIERKLPDTWIEPDGHRKRKSLHLRVPVEVISAHDQHDGTDPVLSQMYLPEGEEILHGYQHGSSSNSESHSLIRSDSIDMKPVDTWIKGSGHTNPTFQPDDMGDNSSASSGTYGEYTVSMEDIIAKNDNRKLNIYESMHHKSEDNVDGGSVKDSGRKSVERYIFDDDLESLAGTGSKQGSVRLDVNEDDIRSETISCHSLDIDGNDSQNYLSSPSFSSFTQNFKQSKMISLTDWKQSVESLVPHMEADSTELRESHSDNIDKKSDQSSSDDNEKEENFAISIVPGTAFITNVKESRYRKKDDSRPKSSKFNSNMNKTRYSATESLQQGQGQIIMYGITSESSDDPNNQVTNNLNDETANNFMNSLHYKDFQNDNDLSQGVNNINIIGLSTNKQQRSQGNSPDGNVDQREMSETWSQDDSQTALVLHDFDRQIQNLEDRKKDLGMFEMSNMSAEENDSPGPSKKERRGSLFKTARRKSKDMAAKISSWKIIKNKIRSGLFKKTAHGDPEKRADFVWSKYNPNTYDEDGMGQLEKSARELFDPDEVVAIIRYIKNYHEDHDVDSLVEYLLVHIDVPEKILLLKDVRQVIYKFDMFHFDELVKQIEIENYEKLSSNVHQKLNREKRGKPKKHILHPETDEFGHFYIKPIKQTESREQEIQRQVIDIMKAEYDHQPHVTLTFNSDDLSLARNHEDDKYMEKYGRDIIVSHVSKQKDMLGLCISGGVECKRQPQIKVEEVLEDGAAADEPRIQPGMIVLAIDDTDLREATHTDAILTLKKSFKDKNKSTMTIILTDSVVC</sequence>
<feature type="domain" description="PDZ" evidence="5">
    <location>
        <begin position="254"/>
        <end position="324"/>
    </location>
</feature>
<dbReference type="EMBL" id="UYJE01007516">
    <property type="protein sequence ID" value="VDI55627.1"/>
    <property type="molecule type" value="Genomic_DNA"/>
</dbReference>
<feature type="region of interest" description="Disordered" evidence="4">
    <location>
        <begin position="817"/>
        <end position="839"/>
    </location>
</feature>
<name>A0A8B6FWU6_MYTGA</name>
<evidence type="ECO:0000259" key="5">
    <source>
        <dbReference type="PROSITE" id="PS50106"/>
    </source>
</evidence>
<dbReference type="OrthoDB" id="10029564at2759"/>
<keyword evidence="2" id="KW-0677">Repeat</keyword>
<evidence type="ECO:0000313" key="7">
    <source>
        <dbReference type="Proteomes" id="UP000596742"/>
    </source>
</evidence>